<accession>A0A327NIP0</accession>
<dbReference type="InterPro" id="IPR001509">
    <property type="entry name" value="Epimerase_deHydtase"/>
</dbReference>
<protein>
    <recommendedName>
        <fullName evidence="1">NAD-dependent epimerase/dehydratase domain-containing protein</fullName>
    </recommendedName>
</protein>
<dbReference type="EMBL" id="QLII01000001">
    <property type="protein sequence ID" value="RAI74715.1"/>
    <property type="molecule type" value="Genomic_DNA"/>
</dbReference>
<dbReference type="Gene3D" id="3.40.50.720">
    <property type="entry name" value="NAD(P)-binding Rossmann-like Domain"/>
    <property type="match status" value="1"/>
</dbReference>
<sequence>MGRIAIIGSDSFIAQYLSKRLESNFEIIGYSRTNRIGLTNHIIFEVPIHKLELNKLLDFDCIIYCVGNGVQSGSIDKFVYNINCFLPINIINFLESNKYQGLVFTFGTYFEIGNNSDEKFFSEAEVISSLLNVPNSYCLSKRLLSKFSYCANLSIRHFHLILPTVYGKGENENRLIPYIINSLVNDKDPLLTSGNQTRQYIHAEDLSILIEHIILKNTYKSGVYNIPSTETLTVKEIVTKIFKALKVGKKPIWNTSGRYDESMIFLALDAKKIISLIPDLNSINTISSSIDSYLLNK</sequence>
<dbReference type="OrthoDB" id="9803010at2"/>
<dbReference type="Pfam" id="PF01370">
    <property type="entry name" value="Epimerase"/>
    <property type="match status" value="1"/>
</dbReference>
<dbReference type="AlphaFoldDB" id="A0A327NIP0"/>
<evidence type="ECO:0000259" key="1">
    <source>
        <dbReference type="Pfam" id="PF01370"/>
    </source>
</evidence>
<keyword evidence="3" id="KW-1185">Reference proteome</keyword>
<name>A0A327NIP0_9BACT</name>
<reference evidence="2 3" key="1">
    <citation type="submission" date="2018-06" db="EMBL/GenBank/DDBJ databases">
        <title>Spirosoma sp. HMF3257 Genome sequencing and assembly.</title>
        <authorList>
            <person name="Kang H."/>
            <person name="Cha I."/>
            <person name="Kim H."/>
            <person name="Kang J."/>
            <person name="Joh K."/>
        </authorList>
    </citation>
    <scope>NUCLEOTIDE SEQUENCE [LARGE SCALE GENOMIC DNA]</scope>
    <source>
        <strain evidence="2 3">HMF3257</strain>
    </source>
</reference>
<feature type="domain" description="NAD-dependent epimerase/dehydratase" evidence="1">
    <location>
        <begin position="4"/>
        <end position="226"/>
    </location>
</feature>
<comment type="caution">
    <text evidence="2">The sequence shown here is derived from an EMBL/GenBank/DDBJ whole genome shotgun (WGS) entry which is preliminary data.</text>
</comment>
<evidence type="ECO:0000313" key="2">
    <source>
        <dbReference type="EMBL" id="RAI74715.1"/>
    </source>
</evidence>
<gene>
    <name evidence="2" type="ORF">HMF3257_11410</name>
</gene>
<dbReference type="InterPro" id="IPR036291">
    <property type="entry name" value="NAD(P)-bd_dom_sf"/>
</dbReference>
<evidence type="ECO:0000313" key="3">
    <source>
        <dbReference type="Proteomes" id="UP000249016"/>
    </source>
</evidence>
<dbReference type="Proteomes" id="UP000249016">
    <property type="component" value="Unassembled WGS sequence"/>
</dbReference>
<dbReference type="SUPFAM" id="SSF51735">
    <property type="entry name" value="NAD(P)-binding Rossmann-fold domains"/>
    <property type="match status" value="1"/>
</dbReference>
<organism evidence="2 3">
    <name type="scientific">Spirosoma telluris</name>
    <dbReference type="NCBI Taxonomy" id="2183553"/>
    <lineage>
        <taxon>Bacteria</taxon>
        <taxon>Pseudomonadati</taxon>
        <taxon>Bacteroidota</taxon>
        <taxon>Cytophagia</taxon>
        <taxon>Cytophagales</taxon>
        <taxon>Cytophagaceae</taxon>
        <taxon>Spirosoma</taxon>
    </lineage>
</organism>
<dbReference type="RefSeq" id="WP_111342262.1">
    <property type="nucleotide sequence ID" value="NZ_QLII01000001.1"/>
</dbReference>
<proteinExistence type="predicted"/>